<keyword evidence="3 6" id="KW-0812">Transmembrane</keyword>
<dbReference type="Gene3D" id="1.20.1250.20">
    <property type="entry name" value="MFS general substrate transporter like domains"/>
    <property type="match status" value="1"/>
</dbReference>
<dbReference type="CDD" id="cd06173">
    <property type="entry name" value="MFS_MefA_like"/>
    <property type="match status" value="1"/>
</dbReference>
<feature type="transmembrane region" description="Helical" evidence="6">
    <location>
        <begin position="118"/>
        <end position="137"/>
    </location>
</feature>
<comment type="subcellular location">
    <subcellularLocation>
        <location evidence="1">Cell membrane</location>
        <topology evidence="1">Multi-pass membrane protein</topology>
    </subcellularLocation>
</comment>
<dbReference type="GO" id="GO:0022857">
    <property type="term" value="F:transmembrane transporter activity"/>
    <property type="evidence" value="ECO:0007669"/>
    <property type="project" value="InterPro"/>
</dbReference>
<evidence type="ECO:0000256" key="6">
    <source>
        <dbReference type="SAM" id="Phobius"/>
    </source>
</evidence>
<sequence length="437" mass="47009">MKQRVAGLGKRYYRLFSSAIVSNLGDGITMVAYPWLASAVTRSPILIALIAVVTRLPWLLFSLPAGVITDRLDRKKLIVSMDVLRGIFTLGVGVLVLAQQDQLPALDELATTAIETNYVLYGVLLIATFATGCAEVLRDNSAQTVLPSIVEKSQLEKANGRLWSAESVVNTFIGPPLGSFIIGIAIFLPFFVNAGTFFVAAALIATLSGSFAAKANPLSSNQQKNWRIELKEGLSWLWRHQLLRPLAIILGLINGLAAMSAAAYILFAQEILKTSVLEFAILGTGGAFGGILGGVVAHKISAKLGTGPSLGSTMLVGGVLMVATGLVSEWILVWIFTFITTLLAVLWNVITVSLRQQIIPDHLLGRVNSAYRFFGWGMMPIGSIVGGTVIAIAELFISREWALRSPFLIGGLLSLILFGFARRILTTERIEAAKAIN</sequence>
<feature type="transmembrane region" description="Helical" evidence="6">
    <location>
        <begin position="373"/>
        <end position="397"/>
    </location>
</feature>
<keyword evidence="5 6" id="KW-0472">Membrane</keyword>
<feature type="transmembrane region" description="Helical" evidence="6">
    <location>
        <begin position="403"/>
        <end position="421"/>
    </location>
</feature>
<feature type="transmembrane region" description="Helical" evidence="6">
    <location>
        <begin position="333"/>
        <end position="352"/>
    </location>
</feature>
<dbReference type="Pfam" id="PF07690">
    <property type="entry name" value="MFS_1"/>
    <property type="match status" value="1"/>
</dbReference>
<dbReference type="AlphaFoldDB" id="A0A6J6EAN6"/>
<proteinExistence type="predicted"/>
<dbReference type="InterPro" id="IPR036259">
    <property type="entry name" value="MFS_trans_sf"/>
</dbReference>
<reference evidence="8" key="1">
    <citation type="submission" date="2020-05" db="EMBL/GenBank/DDBJ databases">
        <authorList>
            <person name="Chiriac C."/>
            <person name="Salcher M."/>
            <person name="Ghai R."/>
            <person name="Kavagutti S V."/>
        </authorList>
    </citation>
    <scope>NUCLEOTIDE SEQUENCE</scope>
</reference>
<dbReference type="SUPFAM" id="SSF103473">
    <property type="entry name" value="MFS general substrate transporter"/>
    <property type="match status" value="1"/>
</dbReference>
<feature type="transmembrane region" description="Helical" evidence="6">
    <location>
        <begin position="45"/>
        <end position="65"/>
    </location>
</feature>
<evidence type="ECO:0000256" key="4">
    <source>
        <dbReference type="ARBA" id="ARBA00022989"/>
    </source>
</evidence>
<dbReference type="InterPro" id="IPR011701">
    <property type="entry name" value="MFS"/>
</dbReference>
<evidence type="ECO:0000256" key="3">
    <source>
        <dbReference type="ARBA" id="ARBA00022692"/>
    </source>
</evidence>
<evidence type="ECO:0000256" key="1">
    <source>
        <dbReference type="ARBA" id="ARBA00004651"/>
    </source>
</evidence>
<accession>A0A6J6EAN6</accession>
<dbReference type="GO" id="GO:0005886">
    <property type="term" value="C:plasma membrane"/>
    <property type="evidence" value="ECO:0007669"/>
    <property type="project" value="UniProtKB-SubCell"/>
</dbReference>
<feature type="domain" description="Major facilitator superfamily (MFS) profile" evidence="7">
    <location>
        <begin position="11"/>
        <end position="429"/>
    </location>
</feature>
<dbReference type="PANTHER" id="PTHR23513">
    <property type="entry name" value="INTEGRAL MEMBRANE EFFLUX PROTEIN-RELATED"/>
    <property type="match status" value="1"/>
</dbReference>
<organism evidence="8">
    <name type="scientific">freshwater metagenome</name>
    <dbReference type="NCBI Taxonomy" id="449393"/>
    <lineage>
        <taxon>unclassified sequences</taxon>
        <taxon>metagenomes</taxon>
        <taxon>ecological metagenomes</taxon>
    </lineage>
</organism>
<name>A0A6J6EAN6_9ZZZZ</name>
<dbReference type="InterPro" id="IPR020846">
    <property type="entry name" value="MFS_dom"/>
</dbReference>
<evidence type="ECO:0000256" key="5">
    <source>
        <dbReference type="ARBA" id="ARBA00023136"/>
    </source>
</evidence>
<evidence type="ECO:0000313" key="8">
    <source>
        <dbReference type="EMBL" id="CAB4570428.1"/>
    </source>
</evidence>
<evidence type="ECO:0000259" key="7">
    <source>
        <dbReference type="PROSITE" id="PS50850"/>
    </source>
</evidence>
<feature type="transmembrane region" description="Helical" evidence="6">
    <location>
        <begin position="12"/>
        <end position="33"/>
    </location>
</feature>
<dbReference type="EMBL" id="CAEZTT010000015">
    <property type="protein sequence ID" value="CAB4570428.1"/>
    <property type="molecule type" value="Genomic_DNA"/>
</dbReference>
<dbReference type="PROSITE" id="PS50850">
    <property type="entry name" value="MFS"/>
    <property type="match status" value="1"/>
</dbReference>
<gene>
    <name evidence="8" type="ORF">UFOPK1726_00244</name>
</gene>
<keyword evidence="2" id="KW-1003">Cell membrane</keyword>
<evidence type="ECO:0000256" key="2">
    <source>
        <dbReference type="ARBA" id="ARBA00022475"/>
    </source>
</evidence>
<protein>
    <submittedName>
        <fullName evidence="8">Unannotated protein</fullName>
    </submittedName>
</protein>
<dbReference type="PANTHER" id="PTHR23513:SF6">
    <property type="entry name" value="MAJOR FACILITATOR SUPERFAMILY ASSOCIATED DOMAIN-CONTAINING PROTEIN"/>
    <property type="match status" value="1"/>
</dbReference>
<feature type="transmembrane region" description="Helical" evidence="6">
    <location>
        <begin position="279"/>
        <end position="297"/>
    </location>
</feature>
<feature type="transmembrane region" description="Helical" evidence="6">
    <location>
        <begin position="77"/>
        <end position="98"/>
    </location>
</feature>
<keyword evidence="4 6" id="KW-1133">Transmembrane helix</keyword>
<feature type="transmembrane region" description="Helical" evidence="6">
    <location>
        <begin position="246"/>
        <end position="267"/>
    </location>
</feature>